<comment type="caution">
    <text evidence="1">The sequence shown here is derived from an EMBL/GenBank/DDBJ whole genome shotgun (WGS) entry which is preliminary data.</text>
</comment>
<dbReference type="AlphaFoldDB" id="A0A645E6G1"/>
<dbReference type="EMBL" id="VSSQ01043699">
    <property type="protein sequence ID" value="MPM97414.1"/>
    <property type="molecule type" value="Genomic_DNA"/>
</dbReference>
<sequence length="89" mass="9783">MVMFDSPLTTRGRLESVKGQIGVMMSVERSTSRMGPPAAKLYPVEPVGVATMMPSERKKPASVSPMRKAMLMTLLMPLEETTISLRAWA</sequence>
<gene>
    <name evidence="1" type="ORF">SDC9_144587</name>
</gene>
<name>A0A645E6G1_9ZZZZ</name>
<proteinExistence type="predicted"/>
<accession>A0A645E6G1</accession>
<organism evidence="1">
    <name type="scientific">bioreactor metagenome</name>
    <dbReference type="NCBI Taxonomy" id="1076179"/>
    <lineage>
        <taxon>unclassified sequences</taxon>
        <taxon>metagenomes</taxon>
        <taxon>ecological metagenomes</taxon>
    </lineage>
</organism>
<reference evidence="1" key="1">
    <citation type="submission" date="2019-08" db="EMBL/GenBank/DDBJ databases">
        <authorList>
            <person name="Kucharzyk K."/>
            <person name="Murdoch R.W."/>
            <person name="Higgins S."/>
            <person name="Loffler F."/>
        </authorList>
    </citation>
    <scope>NUCLEOTIDE SEQUENCE</scope>
</reference>
<protein>
    <submittedName>
        <fullName evidence="1">Uncharacterized protein</fullName>
    </submittedName>
</protein>
<evidence type="ECO:0000313" key="1">
    <source>
        <dbReference type="EMBL" id="MPM97414.1"/>
    </source>
</evidence>